<dbReference type="GO" id="GO:0010738">
    <property type="term" value="P:regulation of protein kinase A signaling"/>
    <property type="evidence" value="ECO:0007669"/>
    <property type="project" value="TreeGrafter"/>
</dbReference>
<feature type="domain" description="A-kinase anchor protein 7-like phosphoesterase" evidence="1">
    <location>
        <begin position="2"/>
        <end position="99"/>
    </location>
</feature>
<organism evidence="2 3">
    <name type="scientific">Meganyctiphanes norvegica</name>
    <name type="common">Northern krill</name>
    <name type="synonym">Thysanopoda norvegica</name>
    <dbReference type="NCBI Taxonomy" id="48144"/>
    <lineage>
        <taxon>Eukaryota</taxon>
        <taxon>Metazoa</taxon>
        <taxon>Ecdysozoa</taxon>
        <taxon>Arthropoda</taxon>
        <taxon>Crustacea</taxon>
        <taxon>Multicrustacea</taxon>
        <taxon>Malacostraca</taxon>
        <taxon>Eumalacostraca</taxon>
        <taxon>Eucarida</taxon>
        <taxon>Euphausiacea</taxon>
        <taxon>Euphausiidae</taxon>
        <taxon>Meganyctiphanes</taxon>
    </lineage>
</organism>
<accession>A0AAV2SPM8</accession>
<feature type="non-terminal residue" evidence="2">
    <location>
        <position position="1"/>
    </location>
</feature>
<dbReference type="InterPro" id="IPR052641">
    <property type="entry name" value="AKAP7_isoform_gamma"/>
</dbReference>
<dbReference type="PANTHER" id="PTHR15934">
    <property type="entry name" value="RNA 2',3'-CYCLIC PHOSPHODIESTERASE"/>
    <property type="match status" value="1"/>
</dbReference>
<dbReference type="GO" id="GO:0005829">
    <property type="term" value="C:cytosol"/>
    <property type="evidence" value="ECO:0007669"/>
    <property type="project" value="TreeGrafter"/>
</dbReference>
<proteinExistence type="predicted"/>
<feature type="non-terminal residue" evidence="2">
    <location>
        <position position="153"/>
    </location>
</feature>
<dbReference type="PANTHER" id="PTHR15934:SF2">
    <property type="entry name" value="A-KINASE ANCHOR PROTEIN 7-LIKE PHOSPHOESTERASE DOMAIN-CONTAINING PROTEIN"/>
    <property type="match status" value="1"/>
</dbReference>
<protein>
    <recommendedName>
        <fullName evidence="1">A-kinase anchor protein 7-like phosphoesterase domain-containing protein</fullName>
    </recommendedName>
</protein>
<gene>
    <name evidence="2" type="ORF">MNOR_LOCUS38893</name>
</gene>
<dbReference type="Proteomes" id="UP001497623">
    <property type="component" value="Unassembled WGS sequence"/>
</dbReference>
<reference evidence="2 3" key="1">
    <citation type="submission" date="2024-05" db="EMBL/GenBank/DDBJ databases">
        <authorList>
            <person name="Wallberg A."/>
        </authorList>
    </citation>
    <scope>NUCLEOTIDE SEQUENCE [LARGE SCALE GENOMIC DNA]</scope>
</reference>
<keyword evidence="3" id="KW-1185">Reference proteome</keyword>
<dbReference type="EMBL" id="CAXKWB010093708">
    <property type="protein sequence ID" value="CAL4218286.1"/>
    <property type="molecule type" value="Genomic_DNA"/>
</dbReference>
<dbReference type="InterPro" id="IPR009097">
    <property type="entry name" value="Cyclic_Pdiesterase"/>
</dbReference>
<dbReference type="GO" id="GO:0034237">
    <property type="term" value="F:protein kinase A regulatory subunit binding"/>
    <property type="evidence" value="ECO:0007669"/>
    <property type="project" value="TreeGrafter"/>
</dbReference>
<evidence type="ECO:0000313" key="3">
    <source>
        <dbReference type="Proteomes" id="UP001497623"/>
    </source>
</evidence>
<dbReference type="AlphaFoldDB" id="A0AAV2SPM8"/>
<name>A0AAV2SPM8_MEGNR</name>
<sequence>TLYVKIVEDAGFELLMNLSERLREIFNEKGVCMPDKKALHPHLTIAKLSKAPRGKGKLGLRKIDAVSYENHIEKHFGKQIINGFQLLSMNKPKDEKRYFYNSQNFSLDLTLNESLDHNGCCFPRRPVIKNLQRTAETQQVKRKLSTSSQEIAR</sequence>
<comment type="caution">
    <text evidence="2">The sequence shown here is derived from an EMBL/GenBank/DDBJ whole genome shotgun (WGS) entry which is preliminary data.</text>
</comment>
<dbReference type="InterPro" id="IPR019510">
    <property type="entry name" value="AKAP7-like_phosphoesterase"/>
</dbReference>
<dbReference type="Gene3D" id="3.90.1140.10">
    <property type="entry name" value="Cyclic phosphodiesterase"/>
    <property type="match status" value="1"/>
</dbReference>
<evidence type="ECO:0000313" key="2">
    <source>
        <dbReference type="EMBL" id="CAL4218286.1"/>
    </source>
</evidence>
<dbReference type="SUPFAM" id="SSF55144">
    <property type="entry name" value="LigT-like"/>
    <property type="match status" value="1"/>
</dbReference>
<dbReference type="Pfam" id="PF10469">
    <property type="entry name" value="AKAP7_NLS"/>
    <property type="match status" value="1"/>
</dbReference>
<evidence type="ECO:0000259" key="1">
    <source>
        <dbReference type="Pfam" id="PF10469"/>
    </source>
</evidence>